<evidence type="ECO:0000256" key="1">
    <source>
        <dbReference type="SAM" id="MobiDB-lite"/>
    </source>
</evidence>
<proteinExistence type="predicted"/>
<sequence>MCELIKMLEASQLKPFIRRVQVTPEPSCIVASDRQLNDLVRFRTTQFLPASVLCIDTTFNIGNFFVTPTTYKHKILVDRQYGKEPTLLGLTMIHMQTKAESYNFFGSSIVSLDDELSNILAIGSDRDVALRKGFSSCFPIATELCCKGHLEQDIRRTMRDLGIGQFHEKFFLEDVFGSEAKKELGLVDAVSRDEFDVVLESKRELEARQLTSEESTEFYSYFVNYVTEDMKSMMIASVRKKTAFDDSFFYNNDPESMNNRIKTRIEKKRLSWPECVQQLKEMSEEQERNINRALINEGPYRFRPECRRLIIPAEKWLGMSKEQKERKLKEFQKIPLSKAFGVSTSATISSTSSILEAATEKKPSSGKKPGQSGRRGGRRSLSSPRDTTGFRPRITVTEEHSSGARDTTKGNSQRLAVIYAYRYEWVPRA</sequence>
<keyword evidence="3" id="KW-1185">Reference proteome</keyword>
<comment type="caution">
    <text evidence="2">The sequence shown here is derived from an EMBL/GenBank/DDBJ whole genome shotgun (WGS) entry which is preliminary data.</text>
</comment>
<organism evidence="2 3">
    <name type="scientific">Porites evermanni</name>
    <dbReference type="NCBI Taxonomy" id="104178"/>
    <lineage>
        <taxon>Eukaryota</taxon>
        <taxon>Metazoa</taxon>
        <taxon>Cnidaria</taxon>
        <taxon>Anthozoa</taxon>
        <taxon>Hexacorallia</taxon>
        <taxon>Scleractinia</taxon>
        <taxon>Fungiina</taxon>
        <taxon>Poritidae</taxon>
        <taxon>Porites</taxon>
    </lineage>
</organism>
<name>A0ABN8SJT1_9CNID</name>
<accession>A0ABN8SJT1</accession>
<evidence type="ECO:0008006" key="4">
    <source>
        <dbReference type="Google" id="ProtNLM"/>
    </source>
</evidence>
<feature type="compositionally biased region" description="Basic and acidic residues" evidence="1">
    <location>
        <begin position="396"/>
        <end position="408"/>
    </location>
</feature>
<reference evidence="2 3" key="1">
    <citation type="submission" date="2022-05" db="EMBL/GenBank/DDBJ databases">
        <authorList>
            <consortium name="Genoscope - CEA"/>
            <person name="William W."/>
        </authorList>
    </citation>
    <scope>NUCLEOTIDE SEQUENCE [LARGE SCALE GENOMIC DNA]</scope>
</reference>
<feature type="region of interest" description="Disordered" evidence="1">
    <location>
        <begin position="354"/>
        <end position="411"/>
    </location>
</feature>
<protein>
    <recommendedName>
        <fullName evidence="4">MULE transposase domain-containing protein</fullName>
    </recommendedName>
</protein>
<dbReference type="Proteomes" id="UP001159427">
    <property type="component" value="Unassembled WGS sequence"/>
</dbReference>
<evidence type="ECO:0000313" key="2">
    <source>
        <dbReference type="EMBL" id="CAH3191912.1"/>
    </source>
</evidence>
<gene>
    <name evidence="2" type="ORF">PEVE_00022878</name>
</gene>
<evidence type="ECO:0000313" key="3">
    <source>
        <dbReference type="Proteomes" id="UP001159427"/>
    </source>
</evidence>
<dbReference type="EMBL" id="CALNXI010003035">
    <property type="protein sequence ID" value="CAH3191912.1"/>
    <property type="molecule type" value="Genomic_DNA"/>
</dbReference>